<organism evidence="1 2">
    <name type="scientific">Candidatus Sungbacteria bacterium RIFCSPLOWO2_01_FULL_59_16</name>
    <dbReference type="NCBI Taxonomy" id="1802280"/>
    <lineage>
        <taxon>Bacteria</taxon>
        <taxon>Candidatus Sungiibacteriota</taxon>
    </lineage>
</organism>
<evidence type="ECO:0000313" key="1">
    <source>
        <dbReference type="EMBL" id="OHA09464.1"/>
    </source>
</evidence>
<sequence length="166" mass="16808">MNRTTIIGIAAAVFLFGGIVWFARPSPPGGNTASPIPGGGGSLTADAASFDFGRISMAAGNVSHVFTIRNTGAEPVVIGKVYTSCMCTTAALTKGGKRFGPYGMPGHGLTSGINESVNPNEEATVEVIFDPAAHGPAGVGRIQRAVIIEQSAGQPLELGVTALVTP</sequence>
<reference evidence="1 2" key="1">
    <citation type="journal article" date="2016" name="Nat. Commun.">
        <title>Thousands of microbial genomes shed light on interconnected biogeochemical processes in an aquifer system.</title>
        <authorList>
            <person name="Anantharaman K."/>
            <person name="Brown C.T."/>
            <person name="Hug L.A."/>
            <person name="Sharon I."/>
            <person name="Castelle C.J."/>
            <person name="Probst A.J."/>
            <person name="Thomas B.C."/>
            <person name="Singh A."/>
            <person name="Wilkins M.J."/>
            <person name="Karaoz U."/>
            <person name="Brodie E.L."/>
            <person name="Williams K.H."/>
            <person name="Hubbard S.S."/>
            <person name="Banfield J.F."/>
        </authorList>
    </citation>
    <scope>NUCLEOTIDE SEQUENCE [LARGE SCALE GENOMIC DNA]</scope>
</reference>
<gene>
    <name evidence="1" type="ORF">A3B37_02055</name>
</gene>
<evidence type="ECO:0008006" key="3">
    <source>
        <dbReference type="Google" id="ProtNLM"/>
    </source>
</evidence>
<dbReference type="InterPro" id="IPR013783">
    <property type="entry name" value="Ig-like_fold"/>
</dbReference>
<accession>A0A1G2LD44</accession>
<protein>
    <recommendedName>
        <fullName evidence="3">DUF1573 domain-containing protein</fullName>
    </recommendedName>
</protein>
<dbReference type="EMBL" id="MHQS01000002">
    <property type="protein sequence ID" value="OHA09464.1"/>
    <property type="molecule type" value="Genomic_DNA"/>
</dbReference>
<dbReference type="Pfam" id="PF07610">
    <property type="entry name" value="DUF1573"/>
    <property type="match status" value="1"/>
</dbReference>
<evidence type="ECO:0000313" key="2">
    <source>
        <dbReference type="Proteomes" id="UP000176705"/>
    </source>
</evidence>
<dbReference type="AlphaFoldDB" id="A0A1G2LD44"/>
<dbReference type="PANTHER" id="PTHR37833:SF1">
    <property type="entry name" value="SIGNAL PEPTIDE PROTEIN"/>
    <property type="match status" value="1"/>
</dbReference>
<proteinExistence type="predicted"/>
<dbReference type="PANTHER" id="PTHR37833">
    <property type="entry name" value="LIPOPROTEIN-RELATED"/>
    <property type="match status" value="1"/>
</dbReference>
<name>A0A1G2LD44_9BACT</name>
<dbReference type="InterPro" id="IPR011467">
    <property type="entry name" value="DUF1573"/>
</dbReference>
<dbReference type="Proteomes" id="UP000176705">
    <property type="component" value="Unassembled WGS sequence"/>
</dbReference>
<dbReference type="STRING" id="1802280.A3B37_02055"/>
<dbReference type="Gene3D" id="2.60.40.10">
    <property type="entry name" value="Immunoglobulins"/>
    <property type="match status" value="1"/>
</dbReference>
<comment type="caution">
    <text evidence="1">The sequence shown here is derived from an EMBL/GenBank/DDBJ whole genome shotgun (WGS) entry which is preliminary data.</text>
</comment>